<keyword evidence="6" id="KW-0444">Lipid biosynthesis</keyword>
<keyword evidence="8 17" id="KW-0812">Transmembrane</keyword>
<evidence type="ECO:0000256" key="9">
    <source>
        <dbReference type="ARBA" id="ARBA00022989"/>
    </source>
</evidence>
<evidence type="ECO:0000256" key="7">
    <source>
        <dbReference type="ARBA" id="ARBA00022679"/>
    </source>
</evidence>
<dbReference type="STRING" id="1963862.B4O97_08920"/>
<dbReference type="AlphaFoldDB" id="A0A1Y1RXU8"/>
<sequence>MNLPNKLTVLRIVITPLFLLFFLAPDWISAMTLPGTIIVWLLYLLIESSDVLDGYIARKYNLVSDLGKVLDPFADVLSRITYFICFTAAGIMPVVILAVLLYREFSITFLRMVLIRKGVAMAASVWGKLKAVTYAIAGVLGLVTVSAFRLNLFSSYLHLFERVTLAVFIMAAVASVASFITYLKAAVPVLRDSFQE</sequence>
<dbReference type="InterPro" id="IPR043130">
    <property type="entry name" value="CDP-OH_PTrfase_TM_dom"/>
</dbReference>
<dbReference type="PANTHER" id="PTHR14269">
    <property type="entry name" value="CDP-DIACYLGLYCEROL--GLYCEROL-3-PHOSPHATE 3-PHOSPHATIDYLTRANSFERASE-RELATED"/>
    <property type="match status" value="1"/>
</dbReference>
<organism evidence="18 19">
    <name type="scientific">Marispirochaeta aestuarii</name>
    <dbReference type="NCBI Taxonomy" id="1963862"/>
    <lineage>
        <taxon>Bacteria</taxon>
        <taxon>Pseudomonadati</taxon>
        <taxon>Spirochaetota</taxon>
        <taxon>Spirochaetia</taxon>
        <taxon>Spirochaetales</taxon>
        <taxon>Spirochaetaceae</taxon>
        <taxon>Marispirochaeta</taxon>
    </lineage>
</organism>
<dbReference type="GO" id="GO:0008444">
    <property type="term" value="F:CDP-diacylglycerol-glycerol-3-phosphate 3-phosphatidyltransferase activity"/>
    <property type="evidence" value="ECO:0007669"/>
    <property type="project" value="UniProtKB-UniRule"/>
</dbReference>
<evidence type="ECO:0000256" key="10">
    <source>
        <dbReference type="ARBA" id="ARBA00023098"/>
    </source>
</evidence>
<proteinExistence type="inferred from homology"/>
<keyword evidence="11 17" id="KW-0472">Membrane</keyword>
<evidence type="ECO:0000256" key="4">
    <source>
        <dbReference type="ARBA" id="ARBA00013170"/>
    </source>
</evidence>
<feature type="transmembrane region" description="Helical" evidence="17">
    <location>
        <begin position="12"/>
        <end position="45"/>
    </location>
</feature>
<comment type="caution">
    <text evidence="18">The sequence shown here is derived from an EMBL/GenBank/DDBJ whole genome shotgun (WGS) entry which is preliminary data.</text>
</comment>
<comment type="pathway">
    <text evidence="2">Phospholipid metabolism; phosphatidylglycerol biosynthesis; phosphatidylglycerol from CDP-diacylglycerol: step 1/2.</text>
</comment>
<dbReference type="Pfam" id="PF01066">
    <property type="entry name" value="CDP-OH_P_transf"/>
    <property type="match status" value="1"/>
</dbReference>
<feature type="transmembrane region" description="Helical" evidence="17">
    <location>
        <begin position="80"/>
        <end position="102"/>
    </location>
</feature>
<dbReference type="RefSeq" id="WP_083050162.1">
    <property type="nucleotide sequence ID" value="NZ_MWQY01000009.1"/>
</dbReference>
<keyword evidence="7 16" id="KW-0808">Transferase</keyword>
<comment type="similarity">
    <text evidence="3 16">Belongs to the CDP-alcohol phosphatidyltransferase class-I family.</text>
</comment>
<name>A0A1Y1RXU8_9SPIO</name>
<evidence type="ECO:0000313" key="18">
    <source>
        <dbReference type="EMBL" id="ORC35289.1"/>
    </source>
</evidence>
<dbReference type="InterPro" id="IPR004570">
    <property type="entry name" value="Phosphatidylglycerol_P_synth"/>
</dbReference>
<dbReference type="Proteomes" id="UP000192343">
    <property type="component" value="Unassembled WGS sequence"/>
</dbReference>
<comment type="catalytic activity">
    <reaction evidence="14">
        <text>a CDP-1,2-diacyl-sn-glycerol + sn-glycerol 3-phosphate = a 1,2-diacyl-sn-glycero-3-phospho-(1'-sn-glycero-3'-phosphate) + CMP + H(+)</text>
        <dbReference type="Rhea" id="RHEA:12593"/>
        <dbReference type="ChEBI" id="CHEBI:15378"/>
        <dbReference type="ChEBI" id="CHEBI:57597"/>
        <dbReference type="ChEBI" id="CHEBI:58332"/>
        <dbReference type="ChEBI" id="CHEBI:60110"/>
        <dbReference type="ChEBI" id="CHEBI:60377"/>
        <dbReference type="EC" id="2.7.8.5"/>
    </reaction>
</comment>
<keyword evidence="9 17" id="KW-1133">Transmembrane helix</keyword>
<comment type="subcellular location">
    <subcellularLocation>
        <location evidence="1">Membrane</location>
        <topology evidence="1">Multi-pass membrane protein</topology>
    </subcellularLocation>
</comment>
<reference evidence="18 19" key="1">
    <citation type="submission" date="2017-03" db="EMBL/GenBank/DDBJ databases">
        <title>Draft Genome sequence of Marispirochaeta sp. strain JC444.</title>
        <authorList>
            <person name="Shivani Y."/>
            <person name="Subhash Y."/>
            <person name="Sasikala C."/>
            <person name="Ramana C."/>
        </authorList>
    </citation>
    <scope>NUCLEOTIDE SEQUENCE [LARGE SCALE GENOMIC DNA]</scope>
    <source>
        <strain evidence="18 19">JC444</strain>
    </source>
</reference>
<feature type="transmembrane region" description="Helical" evidence="17">
    <location>
        <begin position="163"/>
        <end position="183"/>
    </location>
</feature>
<dbReference type="InterPro" id="IPR000462">
    <property type="entry name" value="CDP-OH_P_trans"/>
</dbReference>
<evidence type="ECO:0000256" key="11">
    <source>
        <dbReference type="ARBA" id="ARBA00023136"/>
    </source>
</evidence>
<dbReference type="OrthoDB" id="9796672at2"/>
<evidence type="ECO:0000256" key="3">
    <source>
        <dbReference type="ARBA" id="ARBA00010441"/>
    </source>
</evidence>
<keyword evidence="13" id="KW-1208">Phospholipid metabolism</keyword>
<evidence type="ECO:0000313" key="19">
    <source>
        <dbReference type="Proteomes" id="UP000192343"/>
    </source>
</evidence>
<keyword evidence="19" id="KW-1185">Reference proteome</keyword>
<dbReference type="EC" id="2.7.8.5" evidence="4 15"/>
<dbReference type="GO" id="GO:0016020">
    <property type="term" value="C:membrane"/>
    <property type="evidence" value="ECO:0007669"/>
    <property type="project" value="UniProtKB-SubCell"/>
</dbReference>
<feature type="transmembrane region" description="Helical" evidence="17">
    <location>
        <begin position="132"/>
        <end position="151"/>
    </location>
</feature>
<dbReference type="GO" id="GO:0046474">
    <property type="term" value="P:glycerophospholipid biosynthetic process"/>
    <property type="evidence" value="ECO:0007669"/>
    <property type="project" value="TreeGrafter"/>
</dbReference>
<dbReference type="PANTHER" id="PTHR14269:SF62">
    <property type="entry name" value="CDP-DIACYLGLYCEROL--GLYCEROL-3-PHOSPHATE 3-PHOSPHATIDYLTRANSFERASE 1, CHLOROPLASTIC"/>
    <property type="match status" value="1"/>
</dbReference>
<accession>A0A1Y1RXU8</accession>
<gene>
    <name evidence="18" type="ORF">B4O97_08920</name>
</gene>
<dbReference type="NCBIfam" id="TIGR00560">
    <property type="entry name" value="pgsA"/>
    <property type="match status" value="1"/>
</dbReference>
<evidence type="ECO:0000256" key="5">
    <source>
        <dbReference type="ARBA" id="ARBA00014944"/>
    </source>
</evidence>
<evidence type="ECO:0000256" key="15">
    <source>
        <dbReference type="NCBIfam" id="TIGR00560"/>
    </source>
</evidence>
<evidence type="ECO:0000256" key="6">
    <source>
        <dbReference type="ARBA" id="ARBA00022516"/>
    </source>
</evidence>
<evidence type="ECO:0000256" key="1">
    <source>
        <dbReference type="ARBA" id="ARBA00004141"/>
    </source>
</evidence>
<dbReference type="InterPro" id="IPR050324">
    <property type="entry name" value="CDP-alcohol_PTase-I"/>
</dbReference>
<evidence type="ECO:0000256" key="17">
    <source>
        <dbReference type="SAM" id="Phobius"/>
    </source>
</evidence>
<dbReference type="PROSITE" id="PS00379">
    <property type="entry name" value="CDP_ALCOHOL_P_TRANSF"/>
    <property type="match status" value="1"/>
</dbReference>
<evidence type="ECO:0000256" key="2">
    <source>
        <dbReference type="ARBA" id="ARBA00005042"/>
    </source>
</evidence>
<evidence type="ECO:0000256" key="14">
    <source>
        <dbReference type="ARBA" id="ARBA00048586"/>
    </source>
</evidence>
<evidence type="ECO:0000256" key="8">
    <source>
        <dbReference type="ARBA" id="ARBA00022692"/>
    </source>
</evidence>
<dbReference type="Gene3D" id="1.20.120.1760">
    <property type="match status" value="1"/>
</dbReference>
<dbReference type="EMBL" id="MWQY01000009">
    <property type="protein sequence ID" value="ORC35289.1"/>
    <property type="molecule type" value="Genomic_DNA"/>
</dbReference>
<evidence type="ECO:0000256" key="16">
    <source>
        <dbReference type="RuleBase" id="RU003750"/>
    </source>
</evidence>
<evidence type="ECO:0000256" key="13">
    <source>
        <dbReference type="ARBA" id="ARBA00023264"/>
    </source>
</evidence>
<keyword evidence="10" id="KW-0443">Lipid metabolism</keyword>
<protein>
    <recommendedName>
        <fullName evidence="5 15">CDP-diacylglycerol--glycerol-3-phosphate 3-phosphatidyltransferase</fullName>
        <ecNumber evidence="4 15">2.7.8.5</ecNumber>
    </recommendedName>
</protein>
<evidence type="ECO:0000256" key="12">
    <source>
        <dbReference type="ARBA" id="ARBA00023209"/>
    </source>
</evidence>
<keyword evidence="12" id="KW-0594">Phospholipid biosynthesis</keyword>
<dbReference type="InterPro" id="IPR048254">
    <property type="entry name" value="CDP_ALCOHOL_P_TRANSF_CS"/>
</dbReference>
<dbReference type="PIRSF" id="PIRSF000847">
    <property type="entry name" value="Phos_ph_gly_syn"/>
    <property type="match status" value="1"/>
</dbReference>